<evidence type="ECO:0000256" key="1">
    <source>
        <dbReference type="ARBA" id="ARBA00004141"/>
    </source>
</evidence>
<comment type="similarity">
    <text evidence="2">Belongs to the TMEM170 family.</text>
</comment>
<feature type="transmembrane region" description="Helical" evidence="6">
    <location>
        <begin position="78"/>
        <end position="107"/>
    </location>
</feature>
<accession>A0A2S6C7W7</accession>
<evidence type="ECO:0000256" key="4">
    <source>
        <dbReference type="ARBA" id="ARBA00022989"/>
    </source>
</evidence>
<evidence type="ECO:0000313" key="8">
    <source>
        <dbReference type="Proteomes" id="UP000237631"/>
    </source>
</evidence>
<dbReference type="PANTHER" id="PTHR22779">
    <property type="entry name" value="SD17342P"/>
    <property type="match status" value="1"/>
</dbReference>
<evidence type="ECO:0000256" key="3">
    <source>
        <dbReference type="ARBA" id="ARBA00022692"/>
    </source>
</evidence>
<dbReference type="Proteomes" id="UP000237631">
    <property type="component" value="Unassembled WGS sequence"/>
</dbReference>
<dbReference type="PANTHER" id="PTHR22779:SF6">
    <property type="entry name" value="SD17342P"/>
    <property type="match status" value="1"/>
</dbReference>
<organism evidence="7 8">
    <name type="scientific">Cercospora berteroae</name>
    <dbReference type="NCBI Taxonomy" id="357750"/>
    <lineage>
        <taxon>Eukaryota</taxon>
        <taxon>Fungi</taxon>
        <taxon>Dikarya</taxon>
        <taxon>Ascomycota</taxon>
        <taxon>Pezizomycotina</taxon>
        <taxon>Dothideomycetes</taxon>
        <taxon>Dothideomycetidae</taxon>
        <taxon>Mycosphaerellales</taxon>
        <taxon>Mycosphaerellaceae</taxon>
        <taxon>Cercospora</taxon>
    </lineage>
</organism>
<name>A0A2S6C7W7_9PEZI</name>
<keyword evidence="8" id="KW-1185">Reference proteome</keyword>
<reference evidence="8" key="1">
    <citation type="journal article" date="2017" name="bioRxiv">
        <title>Conservation of a gene cluster reveals novel cercosporin biosynthetic mechanisms and extends production to the genus Colletotrichum.</title>
        <authorList>
            <person name="de Jonge R."/>
            <person name="Ebert M.K."/>
            <person name="Huitt-Roehl C.R."/>
            <person name="Pal P."/>
            <person name="Suttle J.C."/>
            <person name="Spanner R.E."/>
            <person name="Neubauer J.D."/>
            <person name="Jurick W.M.II."/>
            <person name="Stott K.A."/>
            <person name="Secor G.A."/>
            <person name="Thomma B.P.H.J."/>
            <person name="Van de Peer Y."/>
            <person name="Townsend C.A."/>
            <person name="Bolton M.D."/>
        </authorList>
    </citation>
    <scope>NUCLEOTIDE SEQUENCE [LARGE SCALE GENOMIC DNA]</scope>
    <source>
        <strain evidence="8">CBS538.71</strain>
    </source>
</reference>
<feature type="transmembrane region" description="Helical" evidence="6">
    <location>
        <begin position="50"/>
        <end position="71"/>
    </location>
</feature>
<protein>
    <recommendedName>
        <fullName evidence="9">Integral membrane protein</fullName>
    </recommendedName>
</protein>
<keyword evidence="3 6" id="KW-0812">Transmembrane</keyword>
<sequence>MANRFLKQEVYQKPLSYEPPAFPSLYWPFPVSGPQNVYLYDVESMWRFTLYWTLICIGGVHLIAAAYACAMQWRNWKVIWIVPLVYAVIGATEAVIAGCVTGILLAGCYTAGFFRMSTWIPFAWGITNSLVLILASFAIQGGM</sequence>
<evidence type="ECO:0008006" key="9">
    <source>
        <dbReference type="Google" id="ProtNLM"/>
    </source>
</evidence>
<dbReference type="AlphaFoldDB" id="A0A2S6C7W7"/>
<evidence type="ECO:0000256" key="2">
    <source>
        <dbReference type="ARBA" id="ARBA00006325"/>
    </source>
</evidence>
<evidence type="ECO:0000313" key="7">
    <source>
        <dbReference type="EMBL" id="PPJ55838.1"/>
    </source>
</evidence>
<dbReference type="STRING" id="357750.A0A2S6C7W7"/>
<dbReference type="OrthoDB" id="2131401at2759"/>
<evidence type="ECO:0000256" key="5">
    <source>
        <dbReference type="ARBA" id="ARBA00023136"/>
    </source>
</evidence>
<keyword evidence="4 6" id="KW-1133">Transmembrane helix</keyword>
<feature type="transmembrane region" description="Helical" evidence="6">
    <location>
        <begin position="119"/>
        <end position="139"/>
    </location>
</feature>
<comment type="subcellular location">
    <subcellularLocation>
        <location evidence="1">Membrane</location>
        <topology evidence="1">Multi-pass membrane protein</topology>
    </subcellularLocation>
</comment>
<dbReference type="GO" id="GO:0016020">
    <property type="term" value="C:membrane"/>
    <property type="evidence" value="ECO:0007669"/>
    <property type="project" value="UniProtKB-SubCell"/>
</dbReference>
<dbReference type="InterPro" id="IPR019334">
    <property type="entry name" value="TMEM170A/B/YPR153W-like"/>
</dbReference>
<gene>
    <name evidence="7" type="ORF">CBER1_07433</name>
</gene>
<comment type="caution">
    <text evidence="7">The sequence shown here is derived from an EMBL/GenBank/DDBJ whole genome shotgun (WGS) entry which is preliminary data.</text>
</comment>
<keyword evidence="5 6" id="KW-0472">Membrane</keyword>
<evidence type="ECO:0000256" key="6">
    <source>
        <dbReference type="SAM" id="Phobius"/>
    </source>
</evidence>
<proteinExistence type="inferred from homology"/>
<dbReference type="Pfam" id="PF10190">
    <property type="entry name" value="Tmemb_170"/>
    <property type="match status" value="1"/>
</dbReference>
<dbReference type="EMBL" id="PNEN01000530">
    <property type="protein sequence ID" value="PPJ55838.1"/>
    <property type="molecule type" value="Genomic_DNA"/>
</dbReference>